<evidence type="ECO:0000256" key="3">
    <source>
        <dbReference type="ARBA" id="ARBA00022763"/>
    </source>
</evidence>
<evidence type="ECO:0000313" key="9">
    <source>
        <dbReference type="Proteomes" id="UP000182444"/>
    </source>
</evidence>
<dbReference type="eggNOG" id="KOG1361">
    <property type="taxonomic scope" value="Eukaryota"/>
</dbReference>
<dbReference type="InterPro" id="IPR011084">
    <property type="entry name" value="DRMBL"/>
</dbReference>
<dbReference type="EMBL" id="CP017556">
    <property type="protein sequence ID" value="AOW03956.1"/>
    <property type="molecule type" value="Genomic_DNA"/>
</dbReference>
<evidence type="ECO:0000313" key="8">
    <source>
        <dbReference type="EMBL" id="AOW03956.1"/>
    </source>
</evidence>
<evidence type="ECO:0000256" key="1">
    <source>
        <dbReference type="ARBA" id="ARBA00004123"/>
    </source>
</evidence>
<organism evidence="8 9">
    <name type="scientific">Yarrowia lipolytica</name>
    <name type="common">Candida lipolytica</name>
    <dbReference type="NCBI Taxonomy" id="4952"/>
    <lineage>
        <taxon>Eukaryota</taxon>
        <taxon>Fungi</taxon>
        <taxon>Dikarya</taxon>
        <taxon>Ascomycota</taxon>
        <taxon>Saccharomycotina</taxon>
        <taxon>Dipodascomycetes</taxon>
        <taxon>Dipodascales</taxon>
        <taxon>Dipodascales incertae sedis</taxon>
        <taxon>Yarrowia</taxon>
    </lineage>
</organism>
<evidence type="ECO:0000256" key="4">
    <source>
        <dbReference type="ARBA" id="ARBA00023204"/>
    </source>
</evidence>
<dbReference type="GO" id="GO:0005634">
    <property type="term" value="C:nucleus"/>
    <property type="evidence" value="ECO:0007669"/>
    <property type="project" value="UniProtKB-SubCell"/>
</dbReference>
<sequence>MDEDRQNRSKKLKYLFDPRQDVLRFGQPKKQVFCPLCPLDITGLSISERNAHAEKCLGVECLDDDGVTCATPTKGDLTFDTSTITPATVKMEEMQAVGTPIFLADEFLHLLKGGVKSKVKEEIKDEVYFSADETMDTTVVETQSLTRAVETPTKKPRRAPQRKAKAKEPTSTQSMMVCNSQGEMTSAVVEPVKKQKRAKKPAPSFKIIKMGETNVAVDSFMHGPLEGINLYFLSHFHADHYGGLRKSWNHGPIFCTPITAALCKMKLGVQDEWLVPIPIHIPFCVGNDVEVIFFDANHCPGAAVMLFTSPTKTAVHCGDFRANMNLVREIKLKLKQRELDEVYLDTTYLGPSHAFPSQNRVVQVCADFCVRLNNLKMEQLEKAQRQSTIGRFFTSSPNSPVHQLRTLFVVGTYTIGKERLAIEIALRLGSKLFADTTKRRILKTFNDPVISELLTSDPLEAQVHLVPLGQTRKDQLFEHLKSFKPHFSKIVAFAPTGWSYRPPKSAIQANEQATDLRPSYYDFGDLEYNVENLDRNLERSAIEPVQKYNVPYSEHSSFVELRAFCLNMAATTIIPTVNMSADESVRRQMYWLEMWTGQAREGV</sequence>
<dbReference type="Proteomes" id="UP000182444">
    <property type="component" value="Chromosome 1D"/>
</dbReference>
<dbReference type="KEGG" id="yli:2910615"/>
<keyword evidence="5" id="KW-0539">Nucleus</keyword>
<feature type="domain" description="Metallo-beta-lactamase" evidence="7">
    <location>
        <begin position="201"/>
        <end position="353"/>
    </location>
</feature>
<gene>
    <name evidence="8" type="ORF">YALI1_D15149g</name>
</gene>
<proteinExistence type="inferred from homology"/>
<keyword evidence="4" id="KW-0234">DNA repair</keyword>
<dbReference type="VEuPathDB" id="FungiDB:YALI0_D12166g"/>
<reference evidence="8 9" key="1">
    <citation type="journal article" date="2016" name="PLoS ONE">
        <title>Sequence Assembly of Yarrowia lipolytica Strain W29/CLIB89 Shows Transposable Element Diversity.</title>
        <authorList>
            <person name="Magnan C."/>
            <person name="Yu J."/>
            <person name="Chang I."/>
            <person name="Jahn E."/>
            <person name="Kanomata Y."/>
            <person name="Wu J."/>
            <person name="Zeller M."/>
            <person name="Oakes M."/>
            <person name="Baldi P."/>
            <person name="Sandmeyer S."/>
        </authorList>
    </citation>
    <scope>NUCLEOTIDE SEQUENCE [LARGE SCALE GENOMIC DNA]</scope>
    <source>
        <strain evidence="9">CLIB89(W29)</strain>
    </source>
</reference>
<dbReference type="GO" id="GO:0035312">
    <property type="term" value="F:5'-3' DNA exonuclease activity"/>
    <property type="evidence" value="ECO:0007669"/>
    <property type="project" value="TreeGrafter"/>
</dbReference>
<accession>A0A1D8NE90</accession>
<comment type="similarity">
    <text evidence="2">Belongs to the DNA repair metallo-beta-lactamase (DRMBL) family.</text>
</comment>
<evidence type="ECO:0000259" key="7">
    <source>
        <dbReference type="SMART" id="SM00849"/>
    </source>
</evidence>
<protein>
    <recommendedName>
        <fullName evidence="7">Metallo-beta-lactamase domain-containing protein</fullName>
    </recommendedName>
</protein>
<dbReference type="Pfam" id="PF07522">
    <property type="entry name" value="DRMBL"/>
    <property type="match status" value="1"/>
</dbReference>
<dbReference type="GO" id="GO:0036297">
    <property type="term" value="P:interstrand cross-link repair"/>
    <property type="evidence" value="ECO:0007669"/>
    <property type="project" value="TreeGrafter"/>
</dbReference>
<dbReference type="GO" id="GO:0006303">
    <property type="term" value="P:double-strand break repair via nonhomologous end joining"/>
    <property type="evidence" value="ECO:0007669"/>
    <property type="project" value="TreeGrafter"/>
</dbReference>
<evidence type="ECO:0000256" key="2">
    <source>
        <dbReference type="ARBA" id="ARBA00010304"/>
    </source>
</evidence>
<feature type="region of interest" description="Disordered" evidence="6">
    <location>
        <begin position="146"/>
        <end position="173"/>
    </location>
</feature>
<name>A0A1D8NE90_YARLL</name>
<dbReference type="AlphaFoldDB" id="A0A1D8NE90"/>
<dbReference type="SUPFAM" id="SSF56281">
    <property type="entry name" value="Metallo-hydrolase/oxidoreductase"/>
    <property type="match status" value="1"/>
</dbReference>
<dbReference type="Gene3D" id="3.40.50.12650">
    <property type="match status" value="1"/>
</dbReference>
<dbReference type="CDD" id="cd16273">
    <property type="entry name" value="SNM1A-1C-like_MBL-fold"/>
    <property type="match status" value="1"/>
</dbReference>
<evidence type="ECO:0000256" key="6">
    <source>
        <dbReference type="SAM" id="MobiDB-lite"/>
    </source>
</evidence>
<dbReference type="GO" id="GO:0003684">
    <property type="term" value="F:damaged DNA binding"/>
    <property type="evidence" value="ECO:0007669"/>
    <property type="project" value="TreeGrafter"/>
</dbReference>
<dbReference type="InterPro" id="IPR036866">
    <property type="entry name" value="RibonucZ/Hydroxyglut_hydro"/>
</dbReference>
<dbReference type="OMA" id="AHITAMP"/>
<dbReference type="SMART" id="SM00849">
    <property type="entry name" value="Lactamase_B"/>
    <property type="match status" value="1"/>
</dbReference>
<dbReference type="VEuPathDB" id="FungiDB:YALI1_D15149g"/>
<dbReference type="GeneID" id="2910615"/>
<dbReference type="PANTHER" id="PTHR23240">
    <property type="entry name" value="DNA CROSS-LINK REPAIR PROTEIN PSO2/SNM1-RELATED"/>
    <property type="match status" value="1"/>
</dbReference>
<feature type="compositionally biased region" description="Basic residues" evidence="6">
    <location>
        <begin position="154"/>
        <end position="165"/>
    </location>
</feature>
<evidence type="ECO:0000256" key="5">
    <source>
        <dbReference type="ARBA" id="ARBA00023242"/>
    </source>
</evidence>
<keyword evidence="3" id="KW-0227">DNA damage</keyword>
<dbReference type="InterPro" id="IPR001279">
    <property type="entry name" value="Metallo-B-lactamas"/>
</dbReference>
<dbReference type="RefSeq" id="XP_502731.3">
    <property type="nucleotide sequence ID" value="XM_502731.3"/>
</dbReference>
<dbReference type="Gene3D" id="3.60.15.10">
    <property type="entry name" value="Ribonuclease Z/Hydroxyacylglutathione hydrolase-like"/>
    <property type="match status" value="1"/>
</dbReference>
<dbReference type="PANTHER" id="PTHR23240:SF6">
    <property type="entry name" value="DNA CROSS-LINK REPAIR 1A PROTEIN"/>
    <property type="match status" value="1"/>
</dbReference>
<comment type="subcellular location">
    <subcellularLocation>
        <location evidence="1">Nucleus</location>
    </subcellularLocation>
</comment>